<dbReference type="EMBL" id="CAMXCT010000284">
    <property type="protein sequence ID" value="CAI3976639.1"/>
    <property type="molecule type" value="Genomic_DNA"/>
</dbReference>
<feature type="region of interest" description="Disordered" evidence="2">
    <location>
        <begin position="1100"/>
        <end position="1156"/>
    </location>
</feature>
<keyword evidence="5" id="KW-0808">Transferase</keyword>
<feature type="region of interest" description="Disordered" evidence="2">
    <location>
        <begin position="77"/>
        <end position="101"/>
    </location>
</feature>
<dbReference type="GO" id="GO:0006310">
    <property type="term" value="P:DNA recombination"/>
    <property type="evidence" value="ECO:0007669"/>
    <property type="project" value="UniProtKB-KW"/>
</dbReference>
<dbReference type="Gene3D" id="1.10.443.10">
    <property type="entry name" value="Intergrase catalytic core"/>
    <property type="match status" value="1"/>
</dbReference>
<proteinExistence type="predicted"/>
<feature type="compositionally biased region" description="Basic and acidic residues" evidence="2">
    <location>
        <begin position="1100"/>
        <end position="1109"/>
    </location>
</feature>
<dbReference type="Gene3D" id="3.10.10.10">
    <property type="entry name" value="HIV Type 1 Reverse Transcriptase, subunit A, domain 1"/>
    <property type="match status" value="1"/>
</dbReference>
<feature type="region of interest" description="Disordered" evidence="2">
    <location>
        <begin position="1310"/>
        <end position="1444"/>
    </location>
</feature>
<dbReference type="GO" id="GO:0015074">
    <property type="term" value="P:DNA integration"/>
    <property type="evidence" value="ECO:0007669"/>
    <property type="project" value="InterPro"/>
</dbReference>
<name>A0A9P1FGX4_9DINO</name>
<sequence length="1991" mass="219534">EAWNAFSVTLGTIPTLEVLAYVPLFAIRDAVQDARVPVPDGYIAETTRSLTIVEGTQAGLMVQAARQKYGREAVDPLDPPAPVAPVQGGGQAQPGTNAPKPATLRKIKNNQVIDQADEGEIPTLDHATLDDHYKVLRAAKGGPVRPETEPSPDQIAAMKARVLEMDLSPYADFAVFVNFQGRFSKALKFLNHVLQPDGTFKAVEVSGPPNFDAWTLSWKVYVNTLLTLEVVVNGTKMSVVSLSAMEEYHDMFRDLVKNYPEAWHLLVIAEDRCRGEHFPRVRRELEAQHGRGLAPNFEPSRPWDEVFRTASRDRDYWDRHVREPALLFRTAGKHKEQAGGTGAGTDLTSDRPKAKPKPKAKRSQKERLKRQLARLRESTEDPPASVSDPHRGKGAGKGKDRGAKRDAQGGERMDDADPEAHYRVFWELPMCARGLTWAIGKLGLSTTRESITQNHDITNDEGFIAALEYRAQWKHLAPPGETTKKTPLSETATETANRCAAIAEDQDERGLYFSVENPEGSPLWELKDPEPRSDEEDVSVGGMRNPRKAIMQMPAWQTWGEAANRALDEVARAVPDFDKLAKSLGAEMTPEEADLAQTRLSRIGKLAAKALGALAGCPQWDEKGPTGWRWQLVDAVTKQTRDPDIDVARWLGGHTPLGIDRPIVPRGVFQWTDITKAQEASAEYLAALNGQGHIDRNYTSFHEHEEESRKELGRLIQAGHLEPLGSWNEVTSKWPGAKATKLATLVKPKADGSLKIRFIADMRRSGINGMVHLEEKIALPRGSDLVRDALDLIEQGQAEVELYTADFTDAFLNLPIDPAEQQYAIIMSEPGQYCAYRGVPFGLASAPLLWGRLSAWLGRAAQALHPPDRHRLQIYVDDPAGVIRGTRTQRDRIISKTLALWAAFGARIALHKASRGRQIKWIGAEYTIVHGGVQIAVDADRIQKLQRTVEDALNQQGMVSGMRSVAGCDPPAWCSLRPVRWWASPLHPNTLQELQITAGQPGLMTVYELLALLQSVHTWRHLFRRCRLGLLVQLDSESALRVAIKLASPHPVVNRLAAEMALLLEDLGAEAFTGQHWRNIINIEAQALSRLQEGKDVPQRLRGLPRDSADPPPLRIQRAPRGKETTANRLLLRKGKGPDRCQGDQYSGKGPIAGRGHNMQAQSVFREDAGAGNGTPAPPPEGVPEATGNAKKKEDRRNEDPPDPGRGNRRPWVHPDAPEFAPRCCSCDKSGIAALAHQGEITTDTLATRGTGPDGNLRLAICLAPNTRGIIRGHDSTRRCGHTPCPRCTIRLEDQYMCACCAARVRAQGSAQHGAGRLPAPLPRANRRDRQGPRRLPPPRTGGRAEKELAPERTEAKEEEDRTEADPPQEETAGRSQQQQGWTHAGEIRVTHTRTCTDSEDTDDSVEEEEVTEEEPDPHRGAAPEGSRRSRSREHPPDTEDKYEGWPRTYWCTVGCGRYGRENVGTCCGACDDTGGMEHTRDCDRRNGRPPPDYSWHWDPPGKGGGWDPYGGGGNKGQGWGKGRPTKKAAKAKRDYDRSVRRRQEGRYWTKAPFPAEAYRLALGMGVAASTRRSWRTRIRTWDAAVERLRREELLVPAEDPTRLTPEIAHKVVAFLKAQGYRSAELYLSAAMRRHKTHHDVDGPLSLASKEAVQMALRGRGPPVGKQPVPIPQAGHPQFNLLMVGIWYLLRVSEVINLDLEDVAIRQSTAGWTVALVIRKSKTDQESQGETIAIQRVKELRALGYTGQKVPLFTADDGGRMSERQVLNAVELAARMSGEPLQDDGRARYATHSLRVAGAVLAFQSGLSEAVVRSLGRWRSERAMLAYLRGVPLVRAASAAETMVTAMLDAGGNPLGSTNFGPLVRAGKVTGGWALGARDVSGVPTTEEPEEVDQEEGPRVRNNLTGLVHRLGNFRGPAACGWHWSELGTAGQFLREEGAQCGRCYNLKQQRGNTSDPDVEGVLSWGDLRGNTSDPDVEGVLSWGDLTWGDT</sequence>
<gene>
    <name evidence="4" type="ORF">C1SCF055_LOCUS4843</name>
</gene>
<dbReference type="GO" id="GO:0003964">
    <property type="term" value="F:RNA-directed DNA polymerase activity"/>
    <property type="evidence" value="ECO:0007669"/>
    <property type="project" value="UniProtKB-KW"/>
</dbReference>
<keyword evidence="5" id="KW-0695">RNA-directed DNA polymerase</keyword>
<feature type="region of interest" description="Disordered" evidence="2">
    <location>
        <begin position="520"/>
        <end position="541"/>
    </location>
</feature>
<comment type="caution">
    <text evidence="4">The sequence shown here is derived from an EMBL/GenBank/DDBJ whole genome shotgun (WGS) entry which is preliminary data.</text>
</comment>
<feature type="compositionally biased region" description="Basic and acidic residues" evidence="2">
    <location>
        <begin position="1191"/>
        <end position="1200"/>
    </location>
</feature>
<feature type="non-terminal residue" evidence="4">
    <location>
        <position position="1"/>
    </location>
</feature>
<evidence type="ECO:0000313" key="6">
    <source>
        <dbReference type="Proteomes" id="UP001152797"/>
    </source>
</evidence>
<dbReference type="OrthoDB" id="8028230at2759"/>
<dbReference type="InterPro" id="IPR011010">
    <property type="entry name" value="DNA_brk_join_enz"/>
</dbReference>
<feature type="compositionally biased region" description="Gly residues" evidence="2">
    <location>
        <begin position="1502"/>
        <end position="1522"/>
    </location>
</feature>
<evidence type="ECO:0000256" key="1">
    <source>
        <dbReference type="ARBA" id="ARBA00023172"/>
    </source>
</evidence>
<feature type="region of interest" description="Disordered" evidence="2">
    <location>
        <begin position="1877"/>
        <end position="1898"/>
    </location>
</feature>
<feature type="compositionally biased region" description="Basic residues" evidence="2">
    <location>
        <begin position="354"/>
        <end position="373"/>
    </location>
</feature>
<reference evidence="4" key="1">
    <citation type="submission" date="2022-10" db="EMBL/GenBank/DDBJ databases">
        <authorList>
            <person name="Chen Y."/>
            <person name="Dougan E. K."/>
            <person name="Chan C."/>
            <person name="Rhodes N."/>
            <person name="Thang M."/>
        </authorList>
    </citation>
    <scope>NUCLEOTIDE SEQUENCE</scope>
</reference>
<feature type="compositionally biased region" description="Acidic residues" evidence="2">
    <location>
        <begin position="1398"/>
        <end position="1416"/>
    </location>
</feature>
<feature type="region of interest" description="Disordered" evidence="2">
    <location>
        <begin position="1168"/>
        <end position="1215"/>
    </location>
</feature>
<keyword evidence="5" id="KW-0548">Nucleotidyltransferase</keyword>
<protein>
    <submittedName>
        <fullName evidence="5">Reverse transcriptase domain-containing protein</fullName>
    </submittedName>
</protein>
<evidence type="ECO:0000259" key="3">
    <source>
        <dbReference type="PROSITE" id="PS50878"/>
    </source>
</evidence>
<dbReference type="Gene3D" id="3.30.70.270">
    <property type="match status" value="1"/>
</dbReference>
<dbReference type="EMBL" id="CAMXCT030000284">
    <property type="protein sequence ID" value="CAL4763951.1"/>
    <property type="molecule type" value="Genomic_DNA"/>
</dbReference>
<feature type="compositionally biased region" description="Basic and acidic residues" evidence="2">
    <location>
        <begin position="1417"/>
        <end position="1444"/>
    </location>
</feature>
<reference evidence="5 6" key="2">
    <citation type="submission" date="2024-05" db="EMBL/GenBank/DDBJ databases">
        <authorList>
            <person name="Chen Y."/>
            <person name="Shah S."/>
            <person name="Dougan E. K."/>
            <person name="Thang M."/>
            <person name="Chan C."/>
        </authorList>
    </citation>
    <scope>NUCLEOTIDE SEQUENCE [LARGE SCALE GENOMIC DNA]</scope>
</reference>
<evidence type="ECO:0000256" key="2">
    <source>
        <dbReference type="SAM" id="MobiDB-lite"/>
    </source>
</evidence>
<dbReference type="InterPro" id="IPR000477">
    <property type="entry name" value="RT_dom"/>
</dbReference>
<accession>A0A9P1FGX4</accession>
<dbReference type="SUPFAM" id="SSF56349">
    <property type="entry name" value="DNA breaking-rejoining enzymes"/>
    <property type="match status" value="1"/>
</dbReference>
<dbReference type="InterPro" id="IPR043128">
    <property type="entry name" value="Rev_trsase/Diguanyl_cyclase"/>
</dbReference>
<dbReference type="PROSITE" id="PS50878">
    <property type="entry name" value="RT_POL"/>
    <property type="match status" value="1"/>
</dbReference>
<keyword evidence="1" id="KW-0233">DNA recombination</keyword>
<organism evidence="4">
    <name type="scientific">Cladocopium goreaui</name>
    <dbReference type="NCBI Taxonomy" id="2562237"/>
    <lineage>
        <taxon>Eukaryota</taxon>
        <taxon>Sar</taxon>
        <taxon>Alveolata</taxon>
        <taxon>Dinophyceae</taxon>
        <taxon>Suessiales</taxon>
        <taxon>Symbiodiniaceae</taxon>
        <taxon>Cladocopium</taxon>
    </lineage>
</organism>
<dbReference type="InterPro" id="IPR043502">
    <property type="entry name" value="DNA/RNA_pol_sf"/>
</dbReference>
<dbReference type="EMBL" id="CAMXCT020000284">
    <property type="protein sequence ID" value="CAL1130014.1"/>
    <property type="molecule type" value="Genomic_DNA"/>
</dbReference>
<keyword evidence="6" id="KW-1185">Reference proteome</keyword>
<dbReference type="GO" id="GO:0003677">
    <property type="term" value="F:DNA binding"/>
    <property type="evidence" value="ECO:0007669"/>
    <property type="project" value="InterPro"/>
</dbReference>
<dbReference type="SUPFAM" id="SSF56672">
    <property type="entry name" value="DNA/RNA polymerases"/>
    <property type="match status" value="1"/>
</dbReference>
<evidence type="ECO:0000313" key="4">
    <source>
        <dbReference type="EMBL" id="CAI3976639.1"/>
    </source>
</evidence>
<feature type="compositionally biased region" description="Basic and acidic residues" evidence="2">
    <location>
        <begin position="397"/>
        <end position="415"/>
    </location>
</feature>
<feature type="domain" description="Reverse transcriptase" evidence="3">
    <location>
        <begin position="726"/>
        <end position="926"/>
    </location>
</feature>
<dbReference type="Proteomes" id="UP001152797">
    <property type="component" value="Unassembled WGS sequence"/>
</dbReference>
<feature type="compositionally biased region" description="Basic and acidic residues" evidence="2">
    <location>
        <begin position="1343"/>
        <end position="1360"/>
    </location>
</feature>
<feature type="non-terminal residue" evidence="4">
    <location>
        <position position="1991"/>
    </location>
</feature>
<feature type="region of interest" description="Disordered" evidence="2">
    <location>
        <begin position="328"/>
        <end position="415"/>
    </location>
</feature>
<dbReference type="InterPro" id="IPR013762">
    <property type="entry name" value="Integrase-like_cat_sf"/>
</dbReference>
<feature type="region of interest" description="Disordered" evidence="2">
    <location>
        <begin position="1491"/>
        <end position="1539"/>
    </location>
</feature>
<dbReference type="PANTHER" id="PTHR34605">
    <property type="entry name" value="PHAGE_INTEGRASE DOMAIN-CONTAINING PROTEIN"/>
    <property type="match status" value="1"/>
</dbReference>
<dbReference type="PANTHER" id="PTHR34605:SF3">
    <property type="entry name" value="P CELL-TYPE AGGLUTINATION PROTEIN MAP4-LIKE-RELATED"/>
    <property type="match status" value="1"/>
</dbReference>
<evidence type="ECO:0000313" key="5">
    <source>
        <dbReference type="EMBL" id="CAL4763951.1"/>
    </source>
</evidence>
<dbReference type="InterPro" id="IPR052925">
    <property type="entry name" value="Phage_Integrase-like_Recomb"/>
</dbReference>